<sequence>MTRWLQYHGFGWGVIKFILGKLEPKMGQIQDLLTFFIACFAGGCPVTLSLSELDLANLSKYALSFAGDDGSGDGISFCTYWWCMRKRAADNGGKDARRSQGHCAANIYNNLGKTWEKLGVLDARLLMVLIDRKTHLSSSTIRKTHLSYHQPIKEADPGMVLRMHGTIVPGLKRSVMGSKKPKIKVVLQMKHILLYAALDQYFSVSGDCAKQFDSVMDNALIDDRGYMWTSVRLFPSCGLNTGVKSIKLVKGVVVSNVVPLITRPKIALASL</sequence>
<name>A0AAD4RXD5_9MAGN</name>
<dbReference type="EMBL" id="JAJJMB010017545">
    <property type="protein sequence ID" value="KAI3837651.1"/>
    <property type="molecule type" value="Genomic_DNA"/>
</dbReference>
<keyword evidence="2" id="KW-1185">Reference proteome</keyword>
<evidence type="ECO:0000313" key="1">
    <source>
        <dbReference type="EMBL" id="KAI3837651.1"/>
    </source>
</evidence>
<comment type="caution">
    <text evidence="1">The sequence shown here is derived from an EMBL/GenBank/DDBJ whole genome shotgun (WGS) entry which is preliminary data.</text>
</comment>
<proteinExistence type="predicted"/>
<gene>
    <name evidence="1" type="ORF">MKW98_027010</name>
</gene>
<dbReference type="AlphaFoldDB" id="A0AAD4RXD5"/>
<accession>A0AAD4RXD5</accession>
<evidence type="ECO:0000313" key="2">
    <source>
        <dbReference type="Proteomes" id="UP001202328"/>
    </source>
</evidence>
<reference evidence="1" key="1">
    <citation type="submission" date="2022-04" db="EMBL/GenBank/DDBJ databases">
        <title>A functionally conserved STORR gene fusion in Papaver species that diverged 16.8 million years ago.</title>
        <authorList>
            <person name="Catania T."/>
        </authorList>
    </citation>
    <scope>NUCLEOTIDE SEQUENCE</scope>
    <source>
        <strain evidence="1">S-188037</strain>
    </source>
</reference>
<protein>
    <submittedName>
        <fullName evidence="1">Uncharacterized protein</fullName>
    </submittedName>
</protein>
<dbReference type="Proteomes" id="UP001202328">
    <property type="component" value="Unassembled WGS sequence"/>
</dbReference>
<organism evidence="1 2">
    <name type="scientific">Papaver atlanticum</name>
    <dbReference type="NCBI Taxonomy" id="357466"/>
    <lineage>
        <taxon>Eukaryota</taxon>
        <taxon>Viridiplantae</taxon>
        <taxon>Streptophyta</taxon>
        <taxon>Embryophyta</taxon>
        <taxon>Tracheophyta</taxon>
        <taxon>Spermatophyta</taxon>
        <taxon>Magnoliopsida</taxon>
        <taxon>Ranunculales</taxon>
        <taxon>Papaveraceae</taxon>
        <taxon>Papaveroideae</taxon>
        <taxon>Papaver</taxon>
    </lineage>
</organism>